<protein>
    <recommendedName>
        <fullName evidence="1">ribose-phosphate diphosphokinase</fullName>
        <ecNumber evidence="1">2.7.6.1</ecNumber>
    </recommendedName>
</protein>
<dbReference type="GO" id="GO:0004749">
    <property type="term" value="F:ribose phosphate diphosphokinase activity"/>
    <property type="evidence" value="ECO:0007669"/>
    <property type="project" value="UniProtKB-EC"/>
</dbReference>
<dbReference type="GO" id="GO:0006015">
    <property type="term" value="P:5-phosphoribose 1-diphosphate biosynthetic process"/>
    <property type="evidence" value="ECO:0007669"/>
    <property type="project" value="TreeGrafter"/>
</dbReference>
<dbReference type="GO" id="GO:0005737">
    <property type="term" value="C:cytoplasm"/>
    <property type="evidence" value="ECO:0007669"/>
    <property type="project" value="TreeGrafter"/>
</dbReference>
<dbReference type="FunFam" id="3.40.50.2020:FF:000014">
    <property type="entry name" value="Ribose-phosphate pyrophosphokinase 1"/>
    <property type="match status" value="1"/>
</dbReference>
<comment type="catalytic activity">
    <reaction evidence="7">
        <text>D-ribose 5-phosphate + ATP = 5-phospho-alpha-D-ribose 1-diphosphate + AMP + H(+)</text>
        <dbReference type="Rhea" id="RHEA:15609"/>
        <dbReference type="ChEBI" id="CHEBI:15378"/>
        <dbReference type="ChEBI" id="CHEBI:30616"/>
        <dbReference type="ChEBI" id="CHEBI:58017"/>
        <dbReference type="ChEBI" id="CHEBI:78346"/>
        <dbReference type="ChEBI" id="CHEBI:456215"/>
        <dbReference type="EC" id="2.7.6.1"/>
    </reaction>
</comment>
<organism evidence="9 10">
    <name type="scientific">Candidatus Magasanikbacteria bacterium GW2011_GWA2_42_32</name>
    <dbReference type="NCBI Taxonomy" id="1619039"/>
    <lineage>
        <taxon>Bacteria</taxon>
        <taxon>Candidatus Magasanikiibacteriota</taxon>
    </lineage>
</organism>
<reference evidence="9 10" key="1">
    <citation type="journal article" date="2015" name="Nature">
        <title>rRNA introns, odd ribosomes, and small enigmatic genomes across a large radiation of phyla.</title>
        <authorList>
            <person name="Brown C.T."/>
            <person name="Hug L.A."/>
            <person name="Thomas B.C."/>
            <person name="Sharon I."/>
            <person name="Castelle C.J."/>
            <person name="Singh A."/>
            <person name="Wilkins M.J."/>
            <person name="Williams K.H."/>
            <person name="Banfield J.F."/>
        </authorList>
    </citation>
    <scope>NUCLEOTIDE SEQUENCE [LARGE SCALE GENOMIC DNA]</scope>
</reference>
<name>A0A0G1A7Y3_9BACT</name>
<evidence type="ECO:0000259" key="8">
    <source>
        <dbReference type="Pfam" id="PF13793"/>
    </source>
</evidence>
<dbReference type="CDD" id="cd06223">
    <property type="entry name" value="PRTases_typeI"/>
    <property type="match status" value="1"/>
</dbReference>
<accession>A0A0G1A7Y3</accession>
<dbReference type="GO" id="GO:0006164">
    <property type="term" value="P:purine nucleotide biosynthetic process"/>
    <property type="evidence" value="ECO:0007669"/>
    <property type="project" value="TreeGrafter"/>
</dbReference>
<proteinExistence type="predicted"/>
<dbReference type="SUPFAM" id="SSF53271">
    <property type="entry name" value="PRTase-like"/>
    <property type="match status" value="1"/>
</dbReference>
<dbReference type="InterPro" id="IPR029099">
    <property type="entry name" value="Pribosyltran_N"/>
</dbReference>
<keyword evidence="2" id="KW-0808">Transferase</keyword>
<dbReference type="PANTHER" id="PTHR10210:SF32">
    <property type="entry name" value="RIBOSE-PHOSPHATE PYROPHOSPHOKINASE 2"/>
    <property type="match status" value="1"/>
</dbReference>
<comment type="caution">
    <text evidence="9">The sequence shown here is derived from an EMBL/GenBank/DDBJ whole genome shotgun (WGS) entry which is preliminary data.</text>
</comment>
<dbReference type="EMBL" id="LCDO01000003">
    <property type="protein sequence ID" value="KKS57152.1"/>
    <property type="molecule type" value="Genomic_DNA"/>
</dbReference>
<evidence type="ECO:0000256" key="4">
    <source>
        <dbReference type="ARBA" id="ARBA00022741"/>
    </source>
</evidence>
<dbReference type="Pfam" id="PF13793">
    <property type="entry name" value="Pribosyltran_N"/>
    <property type="match status" value="1"/>
</dbReference>
<dbReference type="EC" id="2.7.6.1" evidence="1"/>
<evidence type="ECO:0000256" key="6">
    <source>
        <dbReference type="ARBA" id="ARBA00022840"/>
    </source>
</evidence>
<keyword evidence="5 9" id="KW-0418">Kinase</keyword>
<evidence type="ECO:0000313" key="9">
    <source>
        <dbReference type="EMBL" id="KKS57152.1"/>
    </source>
</evidence>
<dbReference type="Pfam" id="PF14572">
    <property type="entry name" value="Pribosyl_synth"/>
    <property type="match status" value="1"/>
</dbReference>
<evidence type="ECO:0000313" key="10">
    <source>
        <dbReference type="Proteomes" id="UP000034837"/>
    </source>
</evidence>
<keyword evidence="4" id="KW-0547">Nucleotide-binding</keyword>
<dbReference type="InterPro" id="IPR029057">
    <property type="entry name" value="PRTase-like"/>
</dbReference>
<evidence type="ECO:0000256" key="5">
    <source>
        <dbReference type="ARBA" id="ARBA00022777"/>
    </source>
</evidence>
<dbReference type="GO" id="GO:0000287">
    <property type="term" value="F:magnesium ion binding"/>
    <property type="evidence" value="ECO:0007669"/>
    <property type="project" value="InterPro"/>
</dbReference>
<evidence type="ECO:0000256" key="1">
    <source>
        <dbReference type="ARBA" id="ARBA00013247"/>
    </source>
</evidence>
<evidence type="ECO:0000256" key="7">
    <source>
        <dbReference type="ARBA" id="ARBA00049535"/>
    </source>
</evidence>
<evidence type="ECO:0000256" key="3">
    <source>
        <dbReference type="ARBA" id="ARBA00022727"/>
    </source>
</evidence>
<dbReference type="AlphaFoldDB" id="A0A0G1A7Y3"/>
<keyword evidence="3" id="KW-0545">Nucleotide biosynthesis</keyword>
<dbReference type="GO" id="GO:0016301">
    <property type="term" value="F:kinase activity"/>
    <property type="evidence" value="ECO:0007669"/>
    <property type="project" value="UniProtKB-KW"/>
</dbReference>
<dbReference type="InterPro" id="IPR005946">
    <property type="entry name" value="Rib-P_diPkinase"/>
</dbReference>
<evidence type="ECO:0000256" key="2">
    <source>
        <dbReference type="ARBA" id="ARBA00022679"/>
    </source>
</evidence>
<dbReference type="GO" id="GO:0005524">
    <property type="term" value="F:ATP binding"/>
    <property type="evidence" value="ECO:0007669"/>
    <property type="project" value="UniProtKB-KW"/>
</dbReference>
<sequence length="293" mass="32732">MILFSFPIYDYLAKSLFKNSVFKKGKFETRRFANGEMQIILKTKIKGKKCVILGTTAPPDTNIMSFLLLAHTLKKEGATSITALIPYLGYSRHDKNEEDKSLGFAWLGKMMKASGIDEIVTIDTHSELDKKLFALPLISLPFADLLTSDLKKIQAKKIALVAPDGGAVDNCLAIQKTLNSKLPLILFKKIRTPNGVTVSTPPGLTPKKVIMIDDILDTGETLVKATEKLRQMGTKEIYIVATHGLFTGQKWQKLWQLGVKKIFCTNTNPDVLKRNNKRIIIVSCLRSIQGYFK</sequence>
<dbReference type="GO" id="GO:0002189">
    <property type="term" value="C:ribose phosphate diphosphokinase complex"/>
    <property type="evidence" value="ECO:0007669"/>
    <property type="project" value="TreeGrafter"/>
</dbReference>
<dbReference type="InterPro" id="IPR000836">
    <property type="entry name" value="PRTase_dom"/>
</dbReference>
<dbReference type="Gene3D" id="3.40.50.2020">
    <property type="match status" value="2"/>
</dbReference>
<dbReference type="NCBIfam" id="TIGR01251">
    <property type="entry name" value="ribP_PPkin"/>
    <property type="match status" value="1"/>
</dbReference>
<gene>
    <name evidence="9" type="ORF">UV20_C0003G0094</name>
</gene>
<dbReference type="Proteomes" id="UP000034837">
    <property type="component" value="Unassembled WGS sequence"/>
</dbReference>
<feature type="domain" description="Ribose-phosphate pyrophosphokinase N-terminal" evidence="8">
    <location>
        <begin position="1"/>
        <end position="115"/>
    </location>
</feature>
<dbReference type="PANTHER" id="PTHR10210">
    <property type="entry name" value="RIBOSE-PHOSPHATE DIPHOSPHOKINASE FAMILY MEMBER"/>
    <property type="match status" value="1"/>
</dbReference>
<dbReference type="SMART" id="SM01400">
    <property type="entry name" value="Pribosyltran_N"/>
    <property type="match status" value="1"/>
</dbReference>
<keyword evidence="6" id="KW-0067">ATP-binding</keyword>